<dbReference type="AlphaFoldDB" id="A0A9W9ME88"/>
<proteinExistence type="predicted"/>
<dbReference type="RefSeq" id="XP_058307186.1">
    <property type="nucleotide sequence ID" value="XM_058454937.1"/>
</dbReference>
<evidence type="ECO:0000313" key="2">
    <source>
        <dbReference type="Proteomes" id="UP001150904"/>
    </source>
</evidence>
<comment type="caution">
    <text evidence="1">The sequence shown here is derived from an EMBL/GenBank/DDBJ whole genome shotgun (WGS) entry which is preliminary data.</text>
</comment>
<evidence type="ECO:0000313" key="1">
    <source>
        <dbReference type="EMBL" id="KAJ5198758.1"/>
    </source>
</evidence>
<dbReference type="GeneID" id="83182238"/>
<sequence length="213" mass="23428">MLNNHTRCNKVVEYLLKICEDCLRRLEIISGAVGLERELSETLKELGIESPLLCQISGVDIGNSAEQAHRNDDRCEGLAKQQSRPTVELPSFITQSHAPAAANNRQILSQFSQPPQNAISDPNQPWGMNPQIKQGQLEFINCSLGSSPFGAMKGYSAPPSQPPIARQSTGSMPFVPLNQGFARPKHFGELSKPPSSQFDIGELWTEEDIEGFL</sequence>
<reference evidence="1" key="2">
    <citation type="journal article" date="2023" name="IMA Fungus">
        <title>Comparative genomic study of the Penicillium genus elucidates a diverse pangenome and 15 lateral gene transfer events.</title>
        <authorList>
            <person name="Petersen C."/>
            <person name="Sorensen T."/>
            <person name="Nielsen M.R."/>
            <person name="Sondergaard T.E."/>
            <person name="Sorensen J.L."/>
            <person name="Fitzpatrick D.A."/>
            <person name="Frisvad J.C."/>
            <person name="Nielsen K.L."/>
        </authorList>
    </citation>
    <scope>NUCLEOTIDE SEQUENCE</scope>
    <source>
        <strain evidence="1">IBT 15544</strain>
    </source>
</reference>
<name>A0A9W9ME88_9EURO</name>
<gene>
    <name evidence="1" type="ORF">N7498_007875</name>
</gene>
<keyword evidence="2" id="KW-1185">Reference proteome</keyword>
<reference evidence="1" key="1">
    <citation type="submission" date="2022-12" db="EMBL/GenBank/DDBJ databases">
        <authorList>
            <person name="Petersen C."/>
        </authorList>
    </citation>
    <scope>NUCLEOTIDE SEQUENCE</scope>
    <source>
        <strain evidence="1">IBT 15544</strain>
    </source>
</reference>
<protein>
    <submittedName>
        <fullName evidence="1">Uncharacterized protein</fullName>
    </submittedName>
</protein>
<dbReference type="EMBL" id="JAPQKR010000014">
    <property type="protein sequence ID" value="KAJ5198758.1"/>
    <property type="molecule type" value="Genomic_DNA"/>
</dbReference>
<accession>A0A9W9ME88</accession>
<organism evidence="1 2">
    <name type="scientific">Penicillium cinerascens</name>
    <dbReference type="NCBI Taxonomy" id="70096"/>
    <lineage>
        <taxon>Eukaryota</taxon>
        <taxon>Fungi</taxon>
        <taxon>Dikarya</taxon>
        <taxon>Ascomycota</taxon>
        <taxon>Pezizomycotina</taxon>
        <taxon>Eurotiomycetes</taxon>
        <taxon>Eurotiomycetidae</taxon>
        <taxon>Eurotiales</taxon>
        <taxon>Aspergillaceae</taxon>
        <taxon>Penicillium</taxon>
    </lineage>
</organism>
<dbReference type="Proteomes" id="UP001150904">
    <property type="component" value="Unassembled WGS sequence"/>
</dbReference>